<reference evidence="1 3" key="1">
    <citation type="journal article" date="2011" name="Nature">
        <title>The Medicago genome provides insight into the evolution of rhizobial symbioses.</title>
        <authorList>
            <person name="Young N.D."/>
            <person name="Debelle F."/>
            <person name="Oldroyd G.E."/>
            <person name="Geurts R."/>
            <person name="Cannon S.B."/>
            <person name="Udvardi M.K."/>
            <person name="Benedito V.A."/>
            <person name="Mayer K.F."/>
            <person name="Gouzy J."/>
            <person name="Schoof H."/>
            <person name="Van de Peer Y."/>
            <person name="Proost S."/>
            <person name="Cook D.R."/>
            <person name="Meyers B.C."/>
            <person name="Spannagl M."/>
            <person name="Cheung F."/>
            <person name="De Mita S."/>
            <person name="Krishnakumar V."/>
            <person name="Gundlach H."/>
            <person name="Zhou S."/>
            <person name="Mudge J."/>
            <person name="Bharti A.K."/>
            <person name="Murray J.D."/>
            <person name="Naoumkina M.A."/>
            <person name="Rosen B."/>
            <person name="Silverstein K.A."/>
            <person name="Tang H."/>
            <person name="Rombauts S."/>
            <person name="Zhao P.X."/>
            <person name="Zhou P."/>
            <person name="Barbe V."/>
            <person name="Bardou P."/>
            <person name="Bechner M."/>
            <person name="Bellec A."/>
            <person name="Berger A."/>
            <person name="Berges H."/>
            <person name="Bidwell S."/>
            <person name="Bisseling T."/>
            <person name="Choisne N."/>
            <person name="Couloux A."/>
            <person name="Denny R."/>
            <person name="Deshpande S."/>
            <person name="Dai X."/>
            <person name="Doyle J.J."/>
            <person name="Dudez A.M."/>
            <person name="Farmer A.D."/>
            <person name="Fouteau S."/>
            <person name="Franken C."/>
            <person name="Gibelin C."/>
            <person name="Gish J."/>
            <person name="Goldstein S."/>
            <person name="Gonzalez A.J."/>
            <person name="Green P.J."/>
            <person name="Hallab A."/>
            <person name="Hartog M."/>
            <person name="Hua A."/>
            <person name="Humphray S.J."/>
            <person name="Jeong D.H."/>
            <person name="Jing Y."/>
            <person name="Jocker A."/>
            <person name="Kenton S.M."/>
            <person name="Kim D.J."/>
            <person name="Klee K."/>
            <person name="Lai H."/>
            <person name="Lang C."/>
            <person name="Lin S."/>
            <person name="Macmil S.L."/>
            <person name="Magdelenat G."/>
            <person name="Matthews L."/>
            <person name="McCorrison J."/>
            <person name="Monaghan E.L."/>
            <person name="Mun J.H."/>
            <person name="Najar F.Z."/>
            <person name="Nicholson C."/>
            <person name="Noirot C."/>
            <person name="O'Bleness M."/>
            <person name="Paule C.R."/>
            <person name="Poulain J."/>
            <person name="Prion F."/>
            <person name="Qin B."/>
            <person name="Qu C."/>
            <person name="Retzel E.F."/>
            <person name="Riddle C."/>
            <person name="Sallet E."/>
            <person name="Samain S."/>
            <person name="Samson N."/>
            <person name="Sanders I."/>
            <person name="Saurat O."/>
            <person name="Scarpelli C."/>
            <person name="Schiex T."/>
            <person name="Segurens B."/>
            <person name="Severin A.J."/>
            <person name="Sherrier D.J."/>
            <person name="Shi R."/>
            <person name="Sims S."/>
            <person name="Singer S.R."/>
            <person name="Sinharoy S."/>
            <person name="Sterck L."/>
            <person name="Viollet A."/>
            <person name="Wang B.B."/>
            <person name="Wang K."/>
            <person name="Wang M."/>
            <person name="Wang X."/>
            <person name="Warfsmann J."/>
            <person name="Weissenbach J."/>
            <person name="White D.D."/>
            <person name="White J.D."/>
            <person name="Wiley G.B."/>
            <person name="Wincker P."/>
            <person name="Xing Y."/>
            <person name="Yang L."/>
            <person name="Yao Z."/>
            <person name="Ying F."/>
            <person name="Zhai J."/>
            <person name="Zhou L."/>
            <person name="Zuber A."/>
            <person name="Denarie J."/>
            <person name="Dixon R.A."/>
            <person name="May G.D."/>
            <person name="Schwartz D.C."/>
            <person name="Rogers J."/>
            <person name="Quetier F."/>
            <person name="Town C.D."/>
            <person name="Roe B.A."/>
        </authorList>
    </citation>
    <scope>NUCLEOTIDE SEQUENCE [LARGE SCALE GENOMIC DNA]</scope>
    <source>
        <strain evidence="1">A17</strain>
        <strain evidence="2 3">cv. Jemalong A17</strain>
    </source>
</reference>
<dbReference type="PaxDb" id="3880-AES87244"/>
<dbReference type="EMBL" id="CM001220">
    <property type="protein sequence ID" value="AES87244.1"/>
    <property type="molecule type" value="Genomic_DNA"/>
</dbReference>
<dbReference type="OMA" id="TNIVAMR"/>
<dbReference type="AlphaFoldDB" id="G7JDB6"/>
<organism evidence="1 3">
    <name type="scientific">Medicago truncatula</name>
    <name type="common">Barrel medic</name>
    <name type="synonym">Medicago tribuloides</name>
    <dbReference type="NCBI Taxonomy" id="3880"/>
    <lineage>
        <taxon>Eukaryota</taxon>
        <taxon>Viridiplantae</taxon>
        <taxon>Streptophyta</taxon>
        <taxon>Embryophyta</taxon>
        <taxon>Tracheophyta</taxon>
        <taxon>Spermatophyta</taxon>
        <taxon>Magnoliopsida</taxon>
        <taxon>eudicotyledons</taxon>
        <taxon>Gunneridae</taxon>
        <taxon>Pentapetalae</taxon>
        <taxon>rosids</taxon>
        <taxon>fabids</taxon>
        <taxon>Fabales</taxon>
        <taxon>Fabaceae</taxon>
        <taxon>Papilionoideae</taxon>
        <taxon>50 kb inversion clade</taxon>
        <taxon>NPAAA clade</taxon>
        <taxon>Hologalegina</taxon>
        <taxon>IRL clade</taxon>
        <taxon>Trifolieae</taxon>
        <taxon>Medicago</taxon>
    </lineage>
</organism>
<dbReference type="HOGENOM" id="CLU_2761602_0_0_1"/>
<keyword evidence="1" id="KW-0328">Glycosyltransferase</keyword>
<sequence>MYKVDSSLKTTHSQANMFHIYGQPLLPKLHYLQPFTVNQIDNLRYQATNIVAMRLGRAEPPLWKEVVEYC</sequence>
<dbReference type="STRING" id="3880.G7JDB6"/>
<reference evidence="1 3" key="2">
    <citation type="journal article" date="2014" name="BMC Genomics">
        <title>An improved genome release (version Mt4.0) for the model legume Medicago truncatula.</title>
        <authorList>
            <person name="Tang H."/>
            <person name="Krishnakumar V."/>
            <person name="Bidwell S."/>
            <person name="Rosen B."/>
            <person name="Chan A."/>
            <person name="Zhou S."/>
            <person name="Gentzbittel L."/>
            <person name="Childs K.L."/>
            <person name="Yandell M."/>
            <person name="Gundlach H."/>
            <person name="Mayer K.F."/>
            <person name="Schwartz D.C."/>
            <person name="Town C.D."/>
        </authorList>
    </citation>
    <scope>GENOME REANNOTATION</scope>
    <source>
        <strain evidence="1">A17</strain>
        <strain evidence="2 3">cv. Jemalong A17</strain>
    </source>
</reference>
<proteinExistence type="predicted"/>
<keyword evidence="3" id="KW-1185">Reference proteome</keyword>
<evidence type="ECO:0000313" key="3">
    <source>
        <dbReference type="Proteomes" id="UP000002051"/>
    </source>
</evidence>
<dbReference type="PANTHER" id="PTHR31425">
    <property type="entry name" value="PHOSPHORIBOSYLANTHRANILATE TRANSFERASE ISOFORM 1"/>
    <property type="match status" value="1"/>
</dbReference>
<dbReference type="EnsemblPlants" id="AES87244">
    <property type="protein sequence ID" value="AES87244"/>
    <property type="gene ID" value="MTR_4g023240"/>
</dbReference>
<dbReference type="PANTHER" id="PTHR31425:SF24">
    <property type="entry name" value="MULTIPLE C2 DOMAIN AND TRANSMEMBRANE REGION PROTEIN 2"/>
    <property type="match status" value="1"/>
</dbReference>
<keyword evidence="1" id="KW-0808">Transferase</keyword>
<gene>
    <name evidence="1" type="ordered locus">MTR_4g023240</name>
</gene>
<dbReference type="InterPro" id="IPR047259">
    <property type="entry name" value="QUIRKY-like"/>
</dbReference>
<name>G7JDB6_MEDTR</name>
<dbReference type="Proteomes" id="UP000002051">
    <property type="component" value="Chromosome 4"/>
</dbReference>
<protein>
    <submittedName>
        <fullName evidence="1">Anthranilate phosphoribosyltransferase-like protein</fullName>
    </submittedName>
</protein>
<evidence type="ECO:0000313" key="1">
    <source>
        <dbReference type="EMBL" id="AES87244.1"/>
    </source>
</evidence>
<accession>G7JDB6</accession>
<reference evidence="2" key="3">
    <citation type="submission" date="2015-04" db="UniProtKB">
        <authorList>
            <consortium name="EnsemblPlants"/>
        </authorList>
    </citation>
    <scope>IDENTIFICATION</scope>
    <source>
        <strain evidence="2">cv. Jemalong A17</strain>
    </source>
</reference>
<dbReference type="GO" id="GO:0016757">
    <property type="term" value="F:glycosyltransferase activity"/>
    <property type="evidence" value="ECO:0007669"/>
    <property type="project" value="UniProtKB-KW"/>
</dbReference>
<evidence type="ECO:0000313" key="2">
    <source>
        <dbReference type="EnsemblPlants" id="AES87244"/>
    </source>
</evidence>